<feature type="domain" description="N-acetyltransferase" evidence="1">
    <location>
        <begin position="5"/>
        <end position="147"/>
    </location>
</feature>
<gene>
    <name evidence="2" type="ORF">ALGA_1063</name>
</gene>
<reference evidence="3" key="2">
    <citation type="journal article" date="2020" name="Antonie Van Leeuwenhoek">
        <title>Labilibaculum antarcticum sp. nov., a novel facultative anaerobic, psychrotorelant bacterium isolated from marine sediment of Antarctica.</title>
        <authorList>
            <person name="Watanabe M."/>
            <person name="Kojima H."/>
            <person name="Fukui M."/>
        </authorList>
    </citation>
    <scope>NUCLEOTIDE SEQUENCE [LARGE SCALE GENOMIC DNA]</scope>
    <source>
        <strain evidence="3">SPP2</strain>
    </source>
</reference>
<dbReference type="RefSeq" id="WP_096428352.1">
    <property type="nucleotide sequence ID" value="NZ_AP018042.1"/>
</dbReference>
<reference evidence="2 3" key="1">
    <citation type="journal article" date="2018" name="Mar. Genomics">
        <title>Complete genome sequence of Marinifilaceae bacterium strain SPP2, isolated from the Antarctic marine sediment.</title>
        <authorList>
            <person name="Watanabe M."/>
            <person name="Kojima H."/>
            <person name="Fukui M."/>
        </authorList>
    </citation>
    <scope>NUCLEOTIDE SEQUENCE [LARGE SCALE GENOMIC DNA]</scope>
    <source>
        <strain evidence="2 3">SPP2</strain>
    </source>
</reference>
<dbReference type="InterPro" id="IPR016181">
    <property type="entry name" value="Acyl_CoA_acyltransferase"/>
</dbReference>
<protein>
    <recommendedName>
        <fullName evidence="1">N-acetyltransferase domain-containing protein</fullName>
    </recommendedName>
</protein>
<dbReference type="OrthoDB" id="9792929at2"/>
<dbReference type="KEGG" id="mbas:ALGA_1063"/>
<dbReference type="Gene3D" id="3.40.630.30">
    <property type="match status" value="1"/>
</dbReference>
<dbReference type="InterPro" id="IPR000182">
    <property type="entry name" value="GNAT_dom"/>
</dbReference>
<dbReference type="PROSITE" id="PS51186">
    <property type="entry name" value="GNAT"/>
    <property type="match status" value="1"/>
</dbReference>
<dbReference type="Proteomes" id="UP000218267">
    <property type="component" value="Chromosome"/>
</dbReference>
<dbReference type="GO" id="GO:0016747">
    <property type="term" value="F:acyltransferase activity, transferring groups other than amino-acyl groups"/>
    <property type="evidence" value="ECO:0007669"/>
    <property type="project" value="InterPro"/>
</dbReference>
<dbReference type="AlphaFoldDB" id="A0A1Y1CGF0"/>
<organism evidence="2 3">
    <name type="scientific">Labilibaculum antarcticum</name>
    <dbReference type="NCBI Taxonomy" id="1717717"/>
    <lineage>
        <taxon>Bacteria</taxon>
        <taxon>Pseudomonadati</taxon>
        <taxon>Bacteroidota</taxon>
        <taxon>Bacteroidia</taxon>
        <taxon>Marinilabiliales</taxon>
        <taxon>Marinifilaceae</taxon>
        <taxon>Labilibaculum</taxon>
    </lineage>
</organism>
<name>A0A1Y1CGF0_9BACT</name>
<proteinExistence type="predicted"/>
<dbReference type="SUPFAM" id="SSF55729">
    <property type="entry name" value="Acyl-CoA N-acyltransferases (Nat)"/>
    <property type="match status" value="1"/>
</dbReference>
<keyword evidence="3" id="KW-1185">Reference proteome</keyword>
<dbReference type="Pfam" id="PF00583">
    <property type="entry name" value="Acetyltransf_1"/>
    <property type="match status" value="1"/>
</dbReference>
<evidence type="ECO:0000313" key="3">
    <source>
        <dbReference type="Proteomes" id="UP000218267"/>
    </source>
</evidence>
<dbReference type="CDD" id="cd04301">
    <property type="entry name" value="NAT_SF"/>
    <property type="match status" value="1"/>
</dbReference>
<accession>A0A1Y1CGF0</accession>
<sequence length="147" mass="17037">MKISYKIKSANEQDIHNHLIECKDRFIPPLDKTVCLQDYSRKIYNQAITFEAWVENRLIGCVAAYFNYSENHSGFITNVSVTKDYTGKGVALELMSACIKYSFENQIKEISLEVCKKSTGAIHLYEKLNFLKIEDKNDFIIMKHNLN</sequence>
<evidence type="ECO:0000259" key="1">
    <source>
        <dbReference type="PROSITE" id="PS51186"/>
    </source>
</evidence>
<evidence type="ECO:0000313" key="2">
    <source>
        <dbReference type="EMBL" id="BAX79449.1"/>
    </source>
</evidence>
<dbReference type="EMBL" id="AP018042">
    <property type="protein sequence ID" value="BAX79449.1"/>
    <property type="molecule type" value="Genomic_DNA"/>
</dbReference>